<dbReference type="AlphaFoldDB" id="A0A1C7DQ39"/>
<keyword evidence="1" id="KW-0812">Transmembrane</keyword>
<dbReference type="KEGG" id="phc:BBI08_05500"/>
<evidence type="ECO:0000256" key="1">
    <source>
        <dbReference type="SAM" id="Phobius"/>
    </source>
</evidence>
<keyword evidence="1" id="KW-0472">Membrane</keyword>
<dbReference type="Proteomes" id="UP000092687">
    <property type="component" value="Chromosome"/>
</dbReference>
<dbReference type="RefSeq" id="WP_008498540.1">
    <property type="nucleotide sequence ID" value="NZ_CP016537.2"/>
</dbReference>
<accession>A0A1C7DQ39</accession>
<reference evidence="3" key="1">
    <citation type="submission" date="2016-07" db="EMBL/GenBank/DDBJ databases">
        <authorList>
            <person name="See-Too W.S."/>
        </authorList>
    </citation>
    <scope>NUCLEOTIDE SEQUENCE [LARGE SCALE GENOMIC DNA]</scope>
    <source>
        <strain evidence="3">DSM 24743</strain>
    </source>
</reference>
<evidence type="ECO:0000313" key="3">
    <source>
        <dbReference type="Proteomes" id="UP000092687"/>
    </source>
</evidence>
<protein>
    <submittedName>
        <fullName evidence="2">Uncharacterized protein</fullName>
    </submittedName>
</protein>
<evidence type="ECO:0000313" key="2">
    <source>
        <dbReference type="EMBL" id="ANU13323.1"/>
    </source>
</evidence>
<feature type="transmembrane region" description="Helical" evidence="1">
    <location>
        <begin position="7"/>
        <end position="29"/>
    </location>
</feature>
<organism evidence="2 3">
    <name type="scientific">Planococcus halocryophilus</name>
    <dbReference type="NCBI Taxonomy" id="1215089"/>
    <lineage>
        <taxon>Bacteria</taxon>
        <taxon>Bacillati</taxon>
        <taxon>Bacillota</taxon>
        <taxon>Bacilli</taxon>
        <taxon>Bacillales</taxon>
        <taxon>Caryophanaceae</taxon>
        <taxon>Planococcus</taxon>
    </lineage>
</organism>
<proteinExistence type="predicted"/>
<name>A0A1C7DQ39_9BACL</name>
<keyword evidence="1" id="KW-1133">Transmembrane helix</keyword>
<keyword evidence="3" id="KW-1185">Reference proteome</keyword>
<gene>
    <name evidence="2" type="ORF">BBI08_05500</name>
</gene>
<dbReference type="EMBL" id="CP016537">
    <property type="protein sequence ID" value="ANU13323.1"/>
    <property type="molecule type" value="Genomic_DNA"/>
</dbReference>
<dbReference type="OrthoDB" id="2427914at2"/>
<reference evidence="3" key="2">
    <citation type="submission" date="2016-10" db="EMBL/GenBank/DDBJ databases">
        <authorList>
            <person name="See-Too W.S."/>
        </authorList>
    </citation>
    <scope>NUCLEOTIDE SEQUENCE [LARGE SCALE GENOMIC DNA]</scope>
    <source>
        <strain evidence="3">DSM 24743</strain>
    </source>
</reference>
<sequence length="184" mass="22127">MKKRLFIFFSSLIALITIGYLIFLFMFYYEPTPSKDNVEEMVSAKDLTEFGEVEGSYLLTPRNYGFYNKDSIYIVEQYLEKGEEYDQQYVLIEEGLELTEDDKQTINQIHAKDELQAGYVDDLKVISKHRMSVYKNNEKVEENWLFKITYKYDEDYFLTFILPENIEESRFNFFTEGYEQFLNF</sequence>